<dbReference type="Proteomes" id="UP000501690">
    <property type="component" value="Linkage Group LG4"/>
</dbReference>
<feature type="transmembrane region" description="Helical" evidence="1">
    <location>
        <begin position="40"/>
        <end position="62"/>
    </location>
</feature>
<proteinExistence type="predicted"/>
<sequence>MLPGGVPLAARQFVKKTQNWVITHVSPDGTFKTVRRFDMLLAAIELNFIATHLLLNFGAEFAKDINPSLKRNNWVQQILFYAIPFGVELAAVQQQADPFLLAGIRPIIPRQSWCCLLGTEAAWSMFSTLVPRGPIQLGAHVTWLDFLADLQLWVPHAEIVILAALWGCLERDLLLVWTASMRMFVAVYVVVSLLFRSDFYCGDNGLILSFVAQVATLPSLILALSPSDVTSSIRPALRSIRVSTSPQIPSHSRVGVFSFFHLIFVFVSVVVPVAPSLFDFVSNHEP</sequence>
<accession>A0A4D6LMV6</accession>
<evidence type="ECO:0000256" key="1">
    <source>
        <dbReference type="SAM" id="Phobius"/>
    </source>
</evidence>
<dbReference type="AlphaFoldDB" id="A0A4D6LMV6"/>
<evidence type="ECO:0000313" key="2">
    <source>
        <dbReference type="EMBL" id="QCD89833.1"/>
    </source>
</evidence>
<keyword evidence="1" id="KW-0472">Membrane</keyword>
<evidence type="ECO:0000313" key="3">
    <source>
        <dbReference type="Proteomes" id="UP000501690"/>
    </source>
</evidence>
<protein>
    <submittedName>
        <fullName evidence="2">Uncharacterized protein</fullName>
    </submittedName>
</protein>
<keyword evidence="1" id="KW-0812">Transmembrane</keyword>
<feature type="transmembrane region" description="Helical" evidence="1">
    <location>
        <begin position="174"/>
        <end position="195"/>
    </location>
</feature>
<feature type="transmembrane region" description="Helical" evidence="1">
    <location>
        <begin position="207"/>
        <end position="224"/>
    </location>
</feature>
<keyword evidence="3" id="KW-1185">Reference proteome</keyword>
<reference evidence="2 3" key="1">
    <citation type="submission" date="2019-04" db="EMBL/GenBank/DDBJ databases">
        <title>An improved genome assembly and genetic linkage map for asparagus bean, Vigna unguiculata ssp. sesquipedialis.</title>
        <authorList>
            <person name="Xia Q."/>
            <person name="Zhang R."/>
            <person name="Dong Y."/>
        </authorList>
    </citation>
    <scope>NUCLEOTIDE SEQUENCE [LARGE SCALE GENOMIC DNA]</scope>
    <source>
        <tissue evidence="2">Leaf</tissue>
    </source>
</reference>
<feature type="transmembrane region" description="Helical" evidence="1">
    <location>
        <begin position="254"/>
        <end position="278"/>
    </location>
</feature>
<organism evidence="2 3">
    <name type="scientific">Vigna unguiculata</name>
    <name type="common">Cowpea</name>
    <dbReference type="NCBI Taxonomy" id="3917"/>
    <lineage>
        <taxon>Eukaryota</taxon>
        <taxon>Viridiplantae</taxon>
        <taxon>Streptophyta</taxon>
        <taxon>Embryophyta</taxon>
        <taxon>Tracheophyta</taxon>
        <taxon>Spermatophyta</taxon>
        <taxon>Magnoliopsida</taxon>
        <taxon>eudicotyledons</taxon>
        <taxon>Gunneridae</taxon>
        <taxon>Pentapetalae</taxon>
        <taxon>rosids</taxon>
        <taxon>fabids</taxon>
        <taxon>Fabales</taxon>
        <taxon>Fabaceae</taxon>
        <taxon>Papilionoideae</taxon>
        <taxon>50 kb inversion clade</taxon>
        <taxon>NPAAA clade</taxon>
        <taxon>indigoferoid/millettioid clade</taxon>
        <taxon>Phaseoleae</taxon>
        <taxon>Vigna</taxon>
    </lineage>
</organism>
<dbReference type="EMBL" id="CP039348">
    <property type="protein sequence ID" value="QCD89833.1"/>
    <property type="molecule type" value="Genomic_DNA"/>
</dbReference>
<gene>
    <name evidence="2" type="ORF">DEO72_LG4g783</name>
</gene>
<name>A0A4D6LMV6_VIGUN</name>
<keyword evidence="1" id="KW-1133">Transmembrane helix</keyword>